<gene>
    <name evidence="1" type="ORF">MAR_002655</name>
</gene>
<accession>A0ABY7G590</accession>
<proteinExistence type="predicted"/>
<dbReference type="PANTHER" id="PTHR46312">
    <property type="entry name" value="NACHT DOMAIN-CONTAINING PROTEIN"/>
    <property type="match status" value="1"/>
</dbReference>
<organism evidence="1 2">
    <name type="scientific">Mya arenaria</name>
    <name type="common">Soft-shell clam</name>
    <dbReference type="NCBI Taxonomy" id="6604"/>
    <lineage>
        <taxon>Eukaryota</taxon>
        <taxon>Metazoa</taxon>
        <taxon>Spiralia</taxon>
        <taxon>Lophotrochozoa</taxon>
        <taxon>Mollusca</taxon>
        <taxon>Bivalvia</taxon>
        <taxon>Autobranchia</taxon>
        <taxon>Heteroconchia</taxon>
        <taxon>Euheterodonta</taxon>
        <taxon>Imparidentia</taxon>
        <taxon>Neoheterodontei</taxon>
        <taxon>Myida</taxon>
        <taxon>Myoidea</taxon>
        <taxon>Myidae</taxon>
        <taxon>Mya</taxon>
    </lineage>
</organism>
<keyword evidence="2" id="KW-1185">Reference proteome</keyword>
<dbReference type="EMBL" id="CP111027">
    <property type="protein sequence ID" value="WAR29087.1"/>
    <property type="molecule type" value="Genomic_DNA"/>
</dbReference>
<protein>
    <submittedName>
        <fullName evidence="1">Uncharacterized protein</fullName>
    </submittedName>
</protein>
<sequence>MLKGVSNPERLVEKVVSSLNEFYDTGLSQGPRAARLPLNHNKCVTEIRDKILWHFSECPVLLVHIVWLWYKGKLLVDMTQSELYGTLLKERWLESCGNRESAVGSKYNNVIYALSEIAFKKLFAEDEHSTIVFDIDEKKNPTFESQKYASLESGILSCSNIPGDSPQYHFLHKSVQEYLAALYLSKDFDKCCLHIKQTYKNHRKESGVSLSKVLLFLCGLNSKAAEELAETINELFTDFCDNYGYSERESRNIQDLIIEGQIELDRSDNSGRKLCLEHLCIAENDFDNETITVKNAAALQKYKTTNQSSIVSLYIFPNVFGAYGGVLDLENYKCLKYLYAFLIGFNDVTGLNLSNLEECYIKFDRTQNAPNLTSTFYNTDITCLKKMKKLHLSKLADFNWLREGSEREGILDIRRLANLEQLTDLGLEILPHSDVMNLQELRIHKLLIGFQVLERAPQLMSAFSAYGPCQNERTGLFSHLKDVRLERIHMVEKQFRRLLQSFIKARGTSLQLVGCSIEPEDDVPQFQNGYEQQVVSSECTTYIGFWYLTITIEGFMWLIDYVTRCGQSVKCELDATYLKLNYPVEKPAFPMSVPQLILANYTTELKLSCTDISTEQICQIFGRINQLNHSVTLTLDCCTELSGKINSLGNQMVPPPNPSQDCTKYIEIKNMNISETLFWYADISAIHLGYTCKISRCNILPSEVPHADNLHFPKMTANHSPAQTAKLRFDRASIPQHVVERLACQAALSGHLVEFVLDMCYVGVTPADVLSLKEKLEGDPAIQIEKFKFETSKGIPNICLERYKPGQAWDI</sequence>
<reference evidence="1" key="1">
    <citation type="submission" date="2022-11" db="EMBL/GenBank/DDBJ databases">
        <title>Centuries of genome instability and evolution in soft-shell clam transmissible cancer (bioRxiv).</title>
        <authorList>
            <person name="Hart S.F.M."/>
            <person name="Yonemitsu M.A."/>
            <person name="Giersch R.M."/>
            <person name="Beal B.F."/>
            <person name="Arriagada G."/>
            <person name="Davis B.W."/>
            <person name="Ostrander E.A."/>
            <person name="Goff S.P."/>
            <person name="Metzger M.J."/>
        </authorList>
    </citation>
    <scope>NUCLEOTIDE SEQUENCE</scope>
    <source>
        <strain evidence="1">MELC-2E11</strain>
        <tissue evidence="1">Siphon/mantle</tissue>
    </source>
</reference>
<feature type="non-terminal residue" evidence="1">
    <location>
        <position position="1"/>
    </location>
</feature>
<evidence type="ECO:0000313" key="2">
    <source>
        <dbReference type="Proteomes" id="UP001164746"/>
    </source>
</evidence>
<name>A0ABY7G590_MYAAR</name>
<dbReference type="Proteomes" id="UP001164746">
    <property type="component" value="Chromosome 16"/>
</dbReference>
<evidence type="ECO:0000313" key="1">
    <source>
        <dbReference type="EMBL" id="WAR29087.1"/>
    </source>
</evidence>
<dbReference type="PANTHER" id="PTHR46312:SF2">
    <property type="entry name" value="NUCLEOTIDE-BINDING OLIGOMERIZATION DOMAIN-CONTAINING PROTEIN 2-LIKE"/>
    <property type="match status" value="1"/>
</dbReference>